<evidence type="ECO:0000256" key="1">
    <source>
        <dbReference type="ARBA" id="ARBA00008001"/>
    </source>
</evidence>
<feature type="compositionally biased region" description="Basic and acidic residues" evidence="15">
    <location>
        <begin position="288"/>
        <end position="297"/>
    </location>
</feature>
<keyword evidence="9 14" id="KW-0779">Telomere</keyword>
<proteinExistence type="inferred from homology"/>
<dbReference type="Proteomes" id="UP000225706">
    <property type="component" value="Unassembled WGS sequence"/>
</dbReference>
<dbReference type="GO" id="GO:0042162">
    <property type="term" value="F:telomeric DNA binding"/>
    <property type="evidence" value="ECO:0007669"/>
    <property type="project" value="TreeGrafter"/>
</dbReference>
<dbReference type="CDD" id="cd01648">
    <property type="entry name" value="TERT"/>
    <property type="match status" value="1"/>
</dbReference>
<feature type="compositionally biased region" description="Polar residues" evidence="15">
    <location>
        <begin position="444"/>
        <end position="453"/>
    </location>
</feature>
<organism evidence="17 18">
    <name type="scientific">Stylophora pistillata</name>
    <name type="common">Smooth cauliflower coral</name>
    <dbReference type="NCBI Taxonomy" id="50429"/>
    <lineage>
        <taxon>Eukaryota</taxon>
        <taxon>Metazoa</taxon>
        <taxon>Cnidaria</taxon>
        <taxon>Anthozoa</taxon>
        <taxon>Hexacorallia</taxon>
        <taxon>Scleractinia</taxon>
        <taxon>Astrocoeniina</taxon>
        <taxon>Pocilloporidae</taxon>
        <taxon>Stylophora</taxon>
    </lineage>
</organism>
<evidence type="ECO:0000259" key="16">
    <source>
        <dbReference type="PROSITE" id="PS50878"/>
    </source>
</evidence>
<name>A0A2B4SX04_STYPI</name>
<keyword evidence="18" id="KW-1185">Reference proteome</keyword>
<dbReference type="InterPro" id="IPR049139">
    <property type="entry name" value="TERT_C"/>
</dbReference>
<dbReference type="GO" id="GO:0007004">
    <property type="term" value="P:telomere maintenance via telomerase"/>
    <property type="evidence" value="ECO:0007669"/>
    <property type="project" value="TreeGrafter"/>
</dbReference>
<dbReference type="PRINTS" id="PR01365">
    <property type="entry name" value="TELOMERASERT"/>
</dbReference>
<evidence type="ECO:0000256" key="2">
    <source>
        <dbReference type="ARBA" id="ARBA00012493"/>
    </source>
</evidence>
<feature type="compositionally biased region" description="Basic and acidic residues" evidence="15">
    <location>
        <begin position="382"/>
        <end position="391"/>
    </location>
</feature>
<comment type="similarity">
    <text evidence="1 14">Belongs to the reverse transcriptase family. Telomerase subfamily.</text>
</comment>
<comment type="function">
    <text evidence="14">Telomerase is a ribonucleoprotein enzyme essential for the replication of chromosome termini in most eukaryotes. It elongates telomeres. It is a reverse transcriptase that adds simple sequence repeats to chromosome ends by copying a template sequence within the RNA component of the enzyme.</text>
</comment>
<evidence type="ECO:0000256" key="14">
    <source>
        <dbReference type="RuleBase" id="RU365061"/>
    </source>
</evidence>
<comment type="catalytic activity">
    <reaction evidence="13 14">
        <text>DNA(n) + a 2'-deoxyribonucleoside 5'-triphosphate = DNA(n+1) + diphosphate</text>
        <dbReference type="Rhea" id="RHEA:22508"/>
        <dbReference type="Rhea" id="RHEA-COMP:17339"/>
        <dbReference type="Rhea" id="RHEA-COMP:17340"/>
        <dbReference type="ChEBI" id="CHEBI:33019"/>
        <dbReference type="ChEBI" id="CHEBI:61560"/>
        <dbReference type="ChEBI" id="CHEBI:173112"/>
        <dbReference type="EC" id="2.7.7.49"/>
    </reaction>
</comment>
<evidence type="ECO:0000256" key="5">
    <source>
        <dbReference type="ARBA" id="ARBA00022679"/>
    </source>
</evidence>
<evidence type="ECO:0000256" key="11">
    <source>
        <dbReference type="ARBA" id="ARBA00023242"/>
    </source>
</evidence>
<dbReference type="Gene3D" id="3.30.70.2630">
    <property type="match status" value="1"/>
</dbReference>
<dbReference type="GO" id="GO:0070034">
    <property type="term" value="F:telomerase RNA binding"/>
    <property type="evidence" value="ECO:0007669"/>
    <property type="project" value="TreeGrafter"/>
</dbReference>
<dbReference type="InterPro" id="IPR000477">
    <property type="entry name" value="RT_dom"/>
</dbReference>
<evidence type="ECO:0000256" key="9">
    <source>
        <dbReference type="ARBA" id="ARBA00022895"/>
    </source>
</evidence>
<evidence type="ECO:0000256" key="7">
    <source>
        <dbReference type="ARBA" id="ARBA00022723"/>
    </source>
</evidence>
<dbReference type="PANTHER" id="PTHR12066:SF0">
    <property type="entry name" value="TELOMERASE REVERSE TRANSCRIPTASE"/>
    <property type="match status" value="1"/>
</dbReference>
<dbReference type="GO" id="GO:0000781">
    <property type="term" value="C:chromosome, telomeric region"/>
    <property type="evidence" value="ECO:0007669"/>
    <property type="project" value="UniProtKB-SubCell"/>
</dbReference>
<dbReference type="STRING" id="50429.A0A2B4SX04"/>
<feature type="compositionally biased region" description="Polar residues" evidence="15">
    <location>
        <begin position="299"/>
        <end position="317"/>
    </location>
</feature>
<dbReference type="InterPro" id="IPR049915">
    <property type="entry name" value="TERT_TEN"/>
</dbReference>
<evidence type="ECO:0000256" key="12">
    <source>
        <dbReference type="ARBA" id="ARBA00032044"/>
    </source>
</evidence>
<keyword evidence="5 14" id="KW-0808">Transferase</keyword>
<dbReference type="EC" id="2.7.7.49" evidence="2 14"/>
<evidence type="ECO:0000256" key="3">
    <source>
        <dbReference type="ARBA" id="ARBA00016182"/>
    </source>
</evidence>
<dbReference type="GO" id="GO:0000333">
    <property type="term" value="C:telomerase catalytic core complex"/>
    <property type="evidence" value="ECO:0007669"/>
    <property type="project" value="TreeGrafter"/>
</dbReference>
<evidence type="ECO:0000256" key="13">
    <source>
        <dbReference type="ARBA" id="ARBA00048173"/>
    </source>
</evidence>
<evidence type="ECO:0000256" key="6">
    <source>
        <dbReference type="ARBA" id="ARBA00022695"/>
    </source>
</evidence>
<evidence type="ECO:0000313" key="17">
    <source>
        <dbReference type="EMBL" id="PFX33058.1"/>
    </source>
</evidence>
<dbReference type="Pfam" id="PF21399">
    <property type="entry name" value="TERT_C"/>
    <property type="match status" value="1"/>
</dbReference>
<dbReference type="PANTHER" id="PTHR12066">
    <property type="entry name" value="TELOMERASE REVERSE TRANSCRIPTASE"/>
    <property type="match status" value="1"/>
</dbReference>
<keyword evidence="6 14" id="KW-0548">Nucleotidyltransferase</keyword>
<dbReference type="Pfam" id="PF12009">
    <property type="entry name" value="Telomerase_RBD"/>
    <property type="match status" value="1"/>
</dbReference>
<keyword evidence="10 14" id="KW-0695">RNA-directed DNA polymerase</keyword>
<feature type="region of interest" description="Disordered" evidence="15">
    <location>
        <begin position="368"/>
        <end position="391"/>
    </location>
</feature>
<dbReference type="Gene3D" id="1.10.357.90">
    <property type="match status" value="1"/>
</dbReference>
<sequence length="1347" mass="154507">MATKQAKKRNKIQICKIPQIIGSFYAKHFVLIRYIREVQQDKALKLIQDGDPDEYRLLLKTTLIAVPRDQPVTPPFKPSKTQWFTLKEITVRVIEHFCRGNKTNVLAYGFESLTGYGKKGIVAGTVGIQNSYPNTVVSYLRTARAWKLLHERIGDDLMIHLLQNLSIFAKVNSCYFQVAGYPITRLSRMTSADVFTPLPVKKAEETVEDRGTLNAILNRKSRRGGKRARRYRENVRAKVNCSELADAISTTDHPPVFSRAPVQMNANSSSVVTHLAEVPQSSGKRKRDSLDSDDVSRDNPNPSKKQSSTNSNVLKSTSPLLSEDGLINVEITAKSFLESATAVTVADADQAKVGKEFSDVVMSNTTDLVDSSETQGSVISKTSREQPKEPRLKYQGGLVFPQPVGVEEQTHVQTLKRKKSVSIAVRVENEKNEATGGRKGKQKGTAQSNSQLKEASKQQIDDSRGSSSLKKNRKSICLNEMLIPRSKMFYTSNLSQTFPKNHIVESLPVSMAGARKLAQHIFLQGTFLGACGDRGGMKKDERKEPNVNIVNQAAVEKPDGSNTLKLTPRRKQKPFRLPKRLKTIVPMLHKFLARHHKCPFRTLVKLYCRYDFGRPVIKSGKKKRMLERIPFGVKMVYHKLCLKSRAKSTQRKRRAQRKVKVDVVRYRRAVSMFTEHHQVVGFLKGICKKVVPKEIWGSPGNKETFFRNLGKFIRLYRAEKFSLAQMMSGIKVSSCKWLQLRKSGSGKRVALSDSVKQLELLAQFMWWLVNSYLMTVLKTFFYITETGIHRQRVFYYRKPIWETIQQFSLRTFCDEFFKPLKTATAENLLRAQNSLGFSLLRFLPKTSTVRPITNMRHCPTSKELSVNSKLKNLFEVVKFEKERNPEKMGTTLFGTDDLYRALKPFSTRSRTRLEGKPLYFVHVDVSHCYESILHQKLFDIMKEVLEEEEYLIRRFALLRMSGGKVYREFSKDVSTADDCRLFPDFFRSLVVEWKLRQVVVVDNVWYATEDRDKLIKLLEEHIFNNFVKIGNKYYQQKRGIAQGSILSTMLCGYYYSQMERTHLSEIAQDTDSLLLRWVDDFLFVTPHRRLADKFLNTMRAGIPEYGCVINHDKTLTNYTAVTADGHKVTRIGVSDRFPWCGFLLDTVTLEVSPDLSRYTGSLLRDSLTVSLDAHPGEALSKKLRYSVRPKCHPLLLDPNMNTRENTLLNVFHVFLLTAYKFHTYVKELPRGSKPKDNPSFFARMILDLAQYFYSTSARKCLQLSPNESAFSLDEHEVTWLCLYAFQMCLRRTQSRYREILTFLRKSLSQIHLSDRIKLPTTPWNAALTKLVRMKKRSHSALLEESCQ</sequence>
<dbReference type="GO" id="GO:0003720">
    <property type="term" value="F:telomerase activity"/>
    <property type="evidence" value="ECO:0007669"/>
    <property type="project" value="InterPro"/>
</dbReference>
<dbReference type="OrthoDB" id="10692433at2759"/>
<dbReference type="GO" id="GO:0046872">
    <property type="term" value="F:metal ion binding"/>
    <property type="evidence" value="ECO:0007669"/>
    <property type="project" value="UniProtKB-KW"/>
</dbReference>
<keyword evidence="4 14" id="KW-0158">Chromosome</keyword>
<dbReference type="Gene3D" id="1.10.132.70">
    <property type="match status" value="1"/>
</dbReference>
<evidence type="ECO:0000256" key="15">
    <source>
        <dbReference type="SAM" id="MobiDB-lite"/>
    </source>
</evidence>
<comment type="caution">
    <text evidence="17">The sequence shown here is derived from an EMBL/GenBank/DDBJ whole genome shotgun (WGS) entry which is preliminary data.</text>
</comment>
<keyword evidence="11 14" id="KW-0539">Nucleus</keyword>
<evidence type="ECO:0000256" key="4">
    <source>
        <dbReference type="ARBA" id="ARBA00022454"/>
    </source>
</evidence>
<feature type="region of interest" description="Disordered" evidence="15">
    <location>
        <begin position="426"/>
        <end position="471"/>
    </location>
</feature>
<dbReference type="InterPro" id="IPR003545">
    <property type="entry name" value="Telomerase_RT"/>
</dbReference>
<keyword evidence="8 14" id="KW-0460">Magnesium</keyword>
<reference evidence="18" key="1">
    <citation type="journal article" date="2017" name="bioRxiv">
        <title>Comparative analysis of the genomes of Stylophora pistillata and Acropora digitifera provides evidence for extensive differences between species of corals.</title>
        <authorList>
            <person name="Voolstra C.R."/>
            <person name="Li Y."/>
            <person name="Liew Y.J."/>
            <person name="Baumgarten S."/>
            <person name="Zoccola D."/>
            <person name="Flot J.-F."/>
            <person name="Tambutte S."/>
            <person name="Allemand D."/>
            <person name="Aranda M."/>
        </authorList>
    </citation>
    <scope>NUCLEOTIDE SEQUENCE [LARGE SCALE GENOMIC DNA]</scope>
</reference>
<dbReference type="SMART" id="SM00975">
    <property type="entry name" value="Telomerase_RBD"/>
    <property type="match status" value="1"/>
</dbReference>
<dbReference type="PROSITE" id="PS50878">
    <property type="entry name" value="RT_POL"/>
    <property type="match status" value="1"/>
</dbReference>
<feature type="compositionally biased region" description="Basic and acidic residues" evidence="15">
    <location>
        <begin position="454"/>
        <end position="464"/>
    </location>
</feature>
<dbReference type="EMBL" id="LSMT01000016">
    <property type="protein sequence ID" value="PFX33058.1"/>
    <property type="molecule type" value="Genomic_DNA"/>
</dbReference>
<dbReference type="InterPro" id="IPR021891">
    <property type="entry name" value="Telomerase_RBD"/>
</dbReference>
<evidence type="ECO:0000256" key="10">
    <source>
        <dbReference type="ARBA" id="ARBA00022918"/>
    </source>
</evidence>
<evidence type="ECO:0000313" key="18">
    <source>
        <dbReference type="Proteomes" id="UP000225706"/>
    </source>
</evidence>
<gene>
    <name evidence="17" type="primary">TERT</name>
    <name evidence="17" type="ORF">AWC38_SpisGene2109</name>
</gene>
<comment type="subcellular location">
    <subcellularLocation>
        <location evidence="14">Nucleus</location>
    </subcellularLocation>
    <subcellularLocation>
        <location evidence="14">Chromosome</location>
        <location evidence="14">Telomere</location>
    </subcellularLocation>
</comment>
<protein>
    <recommendedName>
        <fullName evidence="3 14">Telomerase reverse transcriptase</fullName>
        <ecNumber evidence="2 14">2.7.7.49</ecNumber>
    </recommendedName>
    <alternativeName>
        <fullName evidence="12 14">Telomerase catalytic subunit</fullName>
    </alternativeName>
</protein>
<evidence type="ECO:0000256" key="8">
    <source>
        <dbReference type="ARBA" id="ARBA00022842"/>
    </source>
</evidence>
<feature type="domain" description="Reverse transcriptase" evidence="16">
    <location>
        <begin position="824"/>
        <end position="1144"/>
    </location>
</feature>
<dbReference type="Pfam" id="PF11474">
    <property type="entry name" value="TEN_TERT"/>
    <property type="match status" value="1"/>
</dbReference>
<accession>A0A2B4SX04</accession>
<feature type="compositionally biased region" description="Polar residues" evidence="15">
    <location>
        <begin position="368"/>
        <end position="381"/>
    </location>
</feature>
<keyword evidence="7 14" id="KW-0479">Metal-binding</keyword>
<feature type="region of interest" description="Disordered" evidence="15">
    <location>
        <begin position="268"/>
        <end position="317"/>
    </location>
</feature>